<dbReference type="EMBL" id="JAKMUR010000007">
    <property type="protein sequence ID" value="MCZ9291462.1"/>
    <property type="molecule type" value="Genomic_DNA"/>
</dbReference>
<dbReference type="Proteomes" id="UP001146453">
    <property type="component" value="Unassembled WGS sequence"/>
</dbReference>
<gene>
    <name evidence="1" type="ORF">L8U61_04845</name>
</gene>
<name>A0ABT4R7E0_9CORY</name>
<accession>A0ABT4R7E0</accession>
<reference evidence="1" key="1">
    <citation type="submission" date="2022-02" db="EMBL/GenBank/DDBJ databases">
        <title>Corynebacterium sp. from urogenital microbiome.</title>
        <authorList>
            <person name="Cappelli E.A."/>
            <person name="Ribeiro T.G."/>
            <person name="Peixe L."/>
        </authorList>
    </citation>
    <scope>NUCLEOTIDE SEQUENCE</scope>
    <source>
        <strain evidence="1">C8Ua_144</strain>
    </source>
</reference>
<organism evidence="1 2">
    <name type="scientific">Corynebacterium lehmanniae</name>
    <dbReference type="NCBI Taxonomy" id="2913497"/>
    <lineage>
        <taxon>Bacteria</taxon>
        <taxon>Bacillati</taxon>
        <taxon>Actinomycetota</taxon>
        <taxon>Actinomycetes</taxon>
        <taxon>Mycobacteriales</taxon>
        <taxon>Corynebacteriaceae</taxon>
        <taxon>Corynebacterium</taxon>
    </lineage>
</organism>
<protein>
    <recommendedName>
        <fullName evidence="3">Secreted protein</fullName>
    </recommendedName>
</protein>
<evidence type="ECO:0000313" key="2">
    <source>
        <dbReference type="Proteomes" id="UP001146453"/>
    </source>
</evidence>
<sequence>MSACSGGQETVVVTSTVTETSPPAADAQPLLDATVAHVASTFGSQLGIATIGKLGPETAGFTAPSPAWSTIKVPIAVAAMRANPGLEADARAAVSASDNAAAQRLYDAVGPGAVDAVLEDAGLAARVNTAPLRPEFSTFGQTHLSVADEAVLADKLACAEGAEPVLALMGQVEPSQAYGLGTVGALFKGGWGPDTTGAYQVRQFGLVPRGDGTWAPVALTALPADGTYETGQAMLTLAAEILAKDLAQLPAAACQP</sequence>
<dbReference type="RefSeq" id="WP_269952073.1">
    <property type="nucleotide sequence ID" value="NZ_JAKMUR010000007.1"/>
</dbReference>
<dbReference type="Gene3D" id="3.40.710.10">
    <property type="entry name" value="DD-peptidase/beta-lactamase superfamily"/>
    <property type="match status" value="1"/>
</dbReference>
<comment type="caution">
    <text evidence="1">The sequence shown here is derived from an EMBL/GenBank/DDBJ whole genome shotgun (WGS) entry which is preliminary data.</text>
</comment>
<keyword evidence="2" id="KW-1185">Reference proteome</keyword>
<proteinExistence type="predicted"/>
<dbReference type="SUPFAM" id="SSF56601">
    <property type="entry name" value="beta-lactamase/transpeptidase-like"/>
    <property type="match status" value="1"/>
</dbReference>
<evidence type="ECO:0000313" key="1">
    <source>
        <dbReference type="EMBL" id="MCZ9291462.1"/>
    </source>
</evidence>
<evidence type="ECO:0008006" key="3">
    <source>
        <dbReference type="Google" id="ProtNLM"/>
    </source>
</evidence>
<dbReference type="InterPro" id="IPR012338">
    <property type="entry name" value="Beta-lactam/transpept-like"/>
</dbReference>